<organism evidence="2 3">
    <name type="scientific">Pleurodeles waltl</name>
    <name type="common">Iberian ribbed newt</name>
    <dbReference type="NCBI Taxonomy" id="8319"/>
    <lineage>
        <taxon>Eukaryota</taxon>
        <taxon>Metazoa</taxon>
        <taxon>Chordata</taxon>
        <taxon>Craniata</taxon>
        <taxon>Vertebrata</taxon>
        <taxon>Euteleostomi</taxon>
        <taxon>Amphibia</taxon>
        <taxon>Batrachia</taxon>
        <taxon>Caudata</taxon>
        <taxon>Salamandroidea</taxon>
        <taxon>Salamandridae</taxon>
        <taxon>Pleurodelinae</taxon>
        <taxon>Pleurodeles</taxon>
    </lineage>
</organism>
<keyword evidence="3" id="KW-1185">Reference proteome</keyword>
<dbReference type="EMBL" id="JANPWB010000011">
    <property type="protein sequence ID" value="KAJ1123216.1"/>
    <property type="molecule type" value="Genomic_DNA"/>
</dbReference>
<feature type="compositionally biased region" description="Basic and acidic residues" evidence="1">
    <location>
        <begin position="132"/>
        <end position="146"/>
    </location>
</feature>
<feature type="compositionally biased region" description="Basic and acidic residues" evidence="1">
    <location>
        <begin position="155"/>
        <end position="165"/>
    </location>
</feature>
<comment type="caution">
    <text evidence="2">The sequence shown here is derived from an EMBL/GenBank/DDBJ whole genome shotgun (WGS) entry which is preliminary data.</text>
</comment>
<evidence type="ECO:0000313" key="2">
    <source>
        <dbReference type="EMBL" id="KAJ1123216.1"/>
    </source>
</evidence>
<sequence>MQGDGTPWIELSLAMNGVAETRRPCGASGGRLQVESRGGHGPTDPSSVCALLGRADTLLSSVERTGRDIALELQVEAENRGQVTREEAWTWLEDRSMASGPSHPPSRSAKRGPRRVPRDGHTQVAPTAKQASVERDLACVEVERRVGSPASSVRSVDHQDADHQT</sequence>
<dbReference type="AlphaFoldDB" id="A0AAV7P4K7"/>
<dbReference type="Proteomes" id="UP001066276">
    <property type="component" value="Chromosome 7"/>
</dbReference>
<feature type="region of interest" description="Disordered" evidence="1">
    <location>
        <begin position="22"/>
        <end position="45"/>
    </location>
</feature>
<protein>
    <submittedName>
        <fullName evidence="2">Uncharacterized protein</fullName>
    </submittedName>
</protein>
<evidence type="ECO:0000256" key="1">
    <source>
        <dbReference type="SAM" id="MobiDB-lite"/>
    </source>
</evidence>
<feature type="region of interest" description="Disordered" evidence="1">
    <location>
        <begin position="91"/>
        <end position="165"/>
    </location>
</feature>
<proteinExistence type="predicted"/>
<name>A0AAV7P4K7_PLEWA</name>
<gene>
    <name evidence="2" type="ORF">NDU88_001689</name>
</gene>
<reference evidence="2" key="1">
    <citation type="journal article" date="2022" name="bioRxiv">
        <title>Sequencing and chromosome-scale assembly of the giantPleurodeles waltlgenome.</title>
        <authorList>
            <person name="Brown T."/>
            <person name="Elewa A."/>
            <person name="Iarovenko S."/>
            <person name="Subramanian E."/>
            <person name="Araus A.J."/>
            <person name="Petzold A."/>
            <person name="Susuki M."/>
            <person name="Suzuki K.-i.T."/>
            <person name="Hayashi T."/>
            <person name="Toyoda A."/>
            <person name="Oliveira C."/>
            <person name="Osipova E."/>
            <person name="Leigh N.D."/>
            <person name="Simon A."/>
            <person name="Yun M.H."/>
        </authorList>
    </citation>
    <scope>NUCLEOTIDE SEQUENCE</scope>
    <source>
        <strain evidence="2">20211129_DDA</strain>
        <tissue evidence="2">Liver</tissue>
    </source>
</reference>
<accession>A0AAV7P4K7</accession>
<evidence type="ECO:0000313" key="3">
    <source>
        <dbReference type="Proteomes" id="UP001066276"/>
    </source>
</evidence>